<sequence length="42" mass="4655">MLYGSIGVSGMDEDAIRQRDIVVATPEKLDLLSGMTRQLLMM</sequence>
<gene>
    <name evidence="1" type="ORF">NCTC13443_05026</name>
</gene>
<dbReference type="EMBL" id="UGKT01000001">
    <property type="protein sequence ID" value="STT05036.1"/>
    <property type="molecule type" value="Genomic_DNA"/>
</dbReference>
<reference evidence="1 2" key="1">
    <citation type="submission" date="2018-06" db="EMBL/GenBank/DDBJ databases">
        <authorList>
            <consortium name="Pathogen Informatics"/>
            <person name="Doyle S."/>
        </authorList>
    </citation>
    <scope>NUCLEOTIDE SEQUENCE [LARGE SCALE GENOMIC DNA]</scope>
    <source>
        <strain evidence="1 2">NCTC13443</strain>
    </source>
</reference>
<evidence type="ECO:0000313" key="2">
    <source>
        <dbReference type="Proteomes" id="UP000255518"/>
    </source>
</evidence>
<proteinExistence type="predicted"/>
<evidence type="ECO:0000313" key="1">
    <source>
        <dbReference type="EMBL" id="STT05036.1"/>
    </source>
</evidence>
<accession>A0A377V7P4</accession>
<protein>
    <submittedName>
        <fullName evidence="1">Uncharacterized protein</fullName>
    </submittedName>
</protein>
<organism evidence="1 2">
    <name type="scientific">Klebsiella pneumoniae</name>
    <dbReference type="NCBI Taxonomy" id="573"/>
    <lineage>
        <taxon>Bacteria</taxon>
        <taxon>Pseudomonadati</taxon>
        <taxon>Pseudomonadota</taxon>
        <taxon>Gammaproteobacteria</taxon>
        <taxon>Enterobacterales</taxon>
        <taxon>Enterobacteriaceae</taxon>
        <taxon>Klebsiella/Raoultella group</taxon>
        <taxon>Klebsiella</taxon>
        <taxon>Klebsiella pneumoniae complex</taxon>
    </lineage>
</organism>
<dbReference type="AlphaFoldDB" id="A0A377V7P4"/>
<name>A0A377V7P4_KLEPN</name>
<dbReference type="Proteomes" id="UP000255518">
    <property type="component" value="Unassembled WGS sequence"/>
</dbReference>